<dbReference type="PANTHER" id="PTHR47255:SF4">
    <property type="entry name" value="GATA ZINC FINGER DOMAIN-CONTAINING PROTEIN 12"/>
    <property type="match status" value="1"/>
</dbReference>
<evidence type="ECO:0000256" key="3">
    <source>
        <dbReference type="ARBA" id="ARBA00022833"/>
    </source>
</evidence>
<gene>
    <name evidence="7" type="ORF">MAM1_0042c02992</name>
</gene>
<evidence type="ECO:0000256" key="2">
    <source>
        <dbReference type="ARBA" id="ARBA00022771"/>
    </source>
</evidence>
<evidence type="ECO:0000256" key="5">
    <source>
        <dbReference type="SAM" id="MobiDB-lite"/>
    </source>
</evidence>
<evidence type="ECO:0000256" key="1">
    <source>
        <dbReference type="ARBA" id="ARBA00022723"/>
    </source>
</evidence>
<dbReference type="SMART" id="SM00401">
    <property type="entry name" value="ZnF_GATA"/>
    <property type="match status" value="1"/>
</dbReference>
<evidence type="ECO:0000259" key="6">
    <source>
        <dbReference type="PROSITE" id="PS50114"/>
    </source>
</evidence>
<dbReference type="PROSITE" id="PS50114">
    <property type="entry name" value="GATA_ZN_FINGER_2"/>
    <property type="match status" value="1"/>
</dbReference>
<feature type="domain" description="GATA-type" evidence="6">
    <location>
        <begin position="251"/>
        <end position="287"/>
    </location>
</feature>
<sequence length="408" mass="45520">MAKSSSIPSVDQSAANIKTASYGLLDNAIVSLDSRFSVEAAFFEVWSGDIDTPRELWRFERTIFCLESKNDKNNDSGFYRQGEYFVLPAEALVHFSNDKAPHEAILSFHFDYKSIEIPDIDFHDDMKPCYVEKPGNKYIQNRVGEVSKGSYIANLRISKKLGLSCGIKEALNRMDARFQRVYNCMMEVRSSHQLKIQVEENEMPKTNESNTTIEPPNQAKSNRIKPTSPKKTTKSTAPSPKKSSLKNIDATNSDKECTYCARKTTPMWRRGPAGPGTLCNACGVKWRHGKILCSDNSTETALFPSTATTENVNPLNTTKSNSTRIKRKYTKSTETSQPAKKLQKKIEKKNNTATDVVQARVFEIFSSPSSSVSPHSFDLNTLIVDEAHHALGVDAVEAAAVLTLLKRS</sequence>
<dbReference type="OrthoDB" id="2162994at2759"/>
<proteinExistence type="predicted"/>
<protein>
    <recommendedName>
        <fullName evidence="6">GATA-type domain-containing protein</fullName>
    </recommendedName>
</protein>
<keyword evidence="2 4" id="KW-0863">Zinc-finger</keyword>
<dbReference type="Gene3D" id="3.30.50.10">
    <property type="entry name" value="Erythroid Transcription Factor GATA-1, subunit A"/>
    <property type="match status" value="1"/>
</dbReference>
<feature type="compositionally biased region" description="Polar residues" evidence="5">
    <location>
        <begin position="204"/>
        <end position="221"/>
    </location>
</feature>
<reference evidence="7" key="1">
    <citation type="submission" date="2014-09" db="EMBL/GenBank/DDBJ databases">
        <title>Draft genome sequence of an oleaginous Mucoromycotina fungus Mucor ambiguus NBRC6742.</title>
        <authorList>
            <person name="Takeda I."/>
            <person name="Yamane N."/>
            <person name="Morita T."/>
            <person name="Tamano K."/>
            <person name="Machida M."/>
            <person name="Baker S."/>
            <person name="Koike H."/>
        </authorList>
    </citation>
    <scope>NUCLEOTIDE SEQUENCE</scope>
    <source>
        <strain evidence="7">NBRC 6742</strain>
    </source>
</reference>
<evidence type="ECO:0000256" key="4">
    <source>
        <dbReference type="PROSITE-ProRule" id="PRU00094"/>
    </source>
</evidence>
<dbReference type="SUPFAM" id="SSF57716">
    <property type="entry name" value="Glucocorticoid receptor-like (DNA-binding domain)"/>
    <property type="match status" value="1"/>
</dbReference>
<keyword evidence="8" id="KW-1185">Reference proteome</keyword>
<dbReference type="GO" id="GO:0006355">
    <property type="term" value="P:regulation of DNA-templated transcription"/>
    <property type="evidence" value="ECO:0007669"/>
    <property type="project" value="InterPro"/>
</dbReference>
<dbReference type="Proteomes" id="UP000053815">
    <property type="component" value="Unassembled WGS sequence"/>
</dbReference>
<dbReference type="GO" id="GO:0043565">
    <property type="term" value="F:sequence-specific DNA binding"/>
    <property type="evidence" value="ECO:0007669"/>
    <property type="project" value="InterPro"/>
</dbReference>
<dbReference type="CDD" id="cd00202">
    <property type="entry name" value="ZnF_GATA"/>
    <property type="match status" value="1"/>
</dbReference>
<dbReference type="InterPro" id="IPR000679">
    <property type="entry name" value="Znf_GATA"/>
</dbReference>
<dbReference type="GO" id="GO:0008270">
    <property type="term" value="F:zinc ion binding"/>
    <property type="evidence" value="ECO:0007669"/>
    <property type="project" value="UniProtKB-KW"/>
</dbReference>
<dbReference type="Pfam" id="PF00320">
    <property type="entry name" value="GATA"/>
    <property type="match status" value="1"/>
</dbReference>
<dbReference type="PANTHER" id="PTHR47255">
    <property type="entry name" value="GATA TRANSCRIPTION FACTOR 22-RELATED"/>
    <property type="match status" value="1"/>
</dbReference>
<accession>A0A0C9MK50</accession>
<dbReference type="InterPro" id="IPR052138">
    <property type="entry name" value="GATA_ZnFinger_Domain"/>
</dbReference>
<dbReference type="InterPro" id="IPR013088">
    <property type="entry name" value="Znf_NHR/GATA"/>
</dbReference>
<name>A0A0C9MK50_9FUNG</name>
<dbReference type="EMBL" id="DF836331">
    <property type="protein sequence ID" value="GAN03537.1"/>
    <property type="molecule type" value="Genomic_DNA"/>
</dbReference>
<dbReference type="STRING" id="91626.A0A0C9MK50"/>
<keyword evidence="3" id="KW-0862">Zinc</keyword>
<keyword evidence="1" id="KW-0479">Metal-binding</keyword>
<evidence type="ECO:0000313" key="7">
    <source>
        <dbReference type="EMBL" id="GAN03537.1"/>
    </source>
</evidence>
<feature type="region of interest" description="Disordered" evidence="5">
    <location>
        <begin position="197"/>
        <end position="248"/>
    </location>
</feature>
<feature type="compositionally biased region" description="Low complexity" evidence="5">
    <location>
        <begin position="225"/>
        <end position="242"/>
    </location>
</feature>
<evidence type="ECO:0000313" key="8">
    <source>
        <dbReference type="Proteomes" id="UP000053815"/>
    </source>
</evidence>
<dbReference type="AlphaFoldDB" id="A0A0C9MK50"/>
<organism evidence="7">
    <name type="scientific">Mucor ambiguus</name>
    <dbReference type="NCBI Taxonomy" id="91626"/>
    <lineage>
        <taxon>Eukaryota</taxon>
        <taxon>Fungi</taxon>
        <taxon>Fungi incertae sedis</taxon>
        <taxon>Mucoromycota</taxon>
        <taxon>Mucoromycotina</taxon>
        <taxon>Mucoromycetes</taxon>
        <taxon>Mucorales</taxon>
        <taxon>Mucorineae</taxon>
        <taxon>Mucoraceae</taxon>
        <taxon>Mucor</taxon>
    </lineage>
</organism>